<evidence type="ECO:0000313" key="3">
    <source>
        <dbReference type="EMBL" id="KXU35370.1"/>
    </source>
</evidence>
<dbReference type="OrthoDB" id="199977at2"/>
<proteinExistence type="predicted"/>
<dbReference type="EMBL" id="LSZP01000042">
    <property type="protein sequence ID" value="KXU35370.1"/>
    <property type="molecule type" value="Genomic_DNA"/>
</dbReference>
<dbReference type="STRING" id="1548208.AXK12_05200"/>
<feature type="compositionally biased region" description="Basic and acidic residues" evidence="1">
    <location>
        <begin position="35"/>
        <end position="48"/>
    </location>
</feature>
<feature type="region of interest" description="Disordered" evidence="1">
    <location>
        <begin position="149"/>
        <end position="184"/>
    </location>
</feature>
<feature type="compositionally biased region" description="Polar residues" evidence="1">
    <location>
        <begin position="24"/>
        <end position="33"/>
    </location>
</feature>
<feature type="region of interest" description="Disordered" evidence="1">
    <location>
        <begin position="24"/>
        <end position="116"/>
    </location>
</feature>
<evidence type="ECO:0000256" key="1">
    <source>
        <dbReference type="SAM" id="MobiDB-lite"/>
    </source>
</evidence>
<protein>
    <submittedName>
        <fullName evidence="3">Uncharacterized protein</fullName>
    </submittedName>
</protein>
<feature type="compositionally biased region" description="Basic and acidic residues" evidence="1">
    <location>
        <begin position="297"/>
        <end position="318"/>
    </location>
</feature>
<dbReference type="Proteomes" id="UP000071392">
    <property type="component" value="Unassembled WGS sequence"/>
</dbReference>
<gene>
    <name evidence="3" type="ORF">AXK12_05200</name>
</gene>
<dbReference type="AlphaFoldDB" id="A0A139SLK2"/>
<evidence type="ECO:0000256" key="2">
    <source>
        <dbReference type="SAM" id="SignalP"/>
    </source>
</evidence>
<reference evidence="3 4" key="1">
    <citation type="submission" date="2016-02" db="EMBL/GenBank/DDBJ databases">
        <authorList>
            <person name="Wen L."/>
            <person name="He K."/>
            <person name="Yang H."/>
        </authorList>
    </citation>
    <scope>NUCLEOTIDE SEQUENCE [LARGE SCALE GENOMIC DNA]</scope>
    <source>
        <strain evidence="3 4">CV41</strain>
    </source>
</reference>
<organism evidence="3 4">
    <name type="scientific">Cephaloticoccus capnophilus</name>
    <dbReference type="NCBI Taxonomy" id="1548208"/>
    <lineage>
        <taxon>Bacteria</taxon>
        <taxon>Pseudomonadati</taxon>
        <taxon>Verrucomicrobiota</taxon>
        <taxon>Opitutia</taxon>
        <taxon>Opitutales</taxon>
        <taxon>Opitutaceae</taxon>
        <taxon>Cephaloticoccus</taxon>
    </lineage>
</organism>
<dbReference type="RefSeq" id="WP_068711952.1">
    <property type="nucleotide sequence ID" value="NZ_LSZP01000042.1"/>
</dbReference>
<sequence>MNTPKRLSLLLLLALLAFGLTTQADAQSANPAQNKKGEELVRANRSEASENATQPDSEPQSDHAPKRAPRRERRGQAGSSSYGAEGSPSLWRRSSDLRGGVLHSEPTGSAQNNGALDSFDAFPAAAAKRPIPPRAVSENVAAQLAARMPQYTPPPEPKPKPDDQDAPDGELADMRDTDRPKNQILRLPDYVVREKKSPILRERDIHSPSGLAALAANRYLSETGQALNRFRLPLIGSAAQAYALARYEEDERLRNIRDLNDTARDLGQLQNAQASSSGDAVPTWGTLPASHGASARRATDAEASLRRLIRDTTSRRATEPPSKLAQ</sequence>
<keyword evidence="4" id="KW-1185">Reference proteome</keyword>
<name>A0A139SLK2_9BACT</name>
<comment type="caution">
    <text evidence="3">The sequence shown here is derived from an EMBL/GenBank/DDBJ whole genome shotgun (WGS) entry which is preliminary data.</text>
</comment>
<feature type="chain" id="PRO_5007299340" evidence="2">
    <location>
        <begin position="27"/>
        <end position="326"/>
    </location>
</feature>
<accession>A0A139SLK2</accession>
<feature type="compositionally biased region" description="Basic and acidic residues" evidence="1">
    <location>
        <begin position="172"/>
        <end position="181"/>
    </location>
</feature>
<feature type="compositionally biased region" description="Polar residues" evidence="1">
    <location>
        <begin position="49"/>
        <end position="58"/>
    </location>
</feature>
<feature type="region of interest" description="Disordered" evidence="1">
    <location>
        <begin position="271"/>
        <end position="326"/>
    </location>
</feature>
<feature type="compositionally biased region" description="Polar residues" evidence="1">
    <location>
        <begin position="106"/>
        <end position="115"/>
    </location>
</feature>
<feature type="signal peptide" evidence="2">
    <location>
        <begin position="1"/>
        <end position="26"/>
    </location>
</feature>
<keyword evidence="2" id="KW-0732">Signal</keyword>
<evidence type="ECO:0000313" key="4">
    <source>
        <dbReference type="Proteomes" id="UP000071392"/>
    </source>
</evidence>